<name>A0A2T0VA99_9MICO</name>
<evidence type="ECO:0000256" key="1">
    <source>
        <dbReference type="SAM" id="SignalP"/>
    </source>
</evidence>
<keyword evidence="1" id="KW-0732">Signal</keyword>
<dbReference type="Proteomes" id="UP000237983">
    <property type="component" value="Unassembled WGS sequence"/>
</dbReference>
<keyword evidence="3" id="KW-1185">Reference proteome</keyword>
<proteinExistence type="predicted"/>
<dbReference type="EMBL" id="PVTL01000007">
    <property type="protein sequence ID" value="PRY67129.1"/>
    <property type="molecule type" value="Genomic_DNA"/>
</dbReference>
<dbReference type="OrthoDB" id="3790885at2"/>
<feature type="chain" id="PRO_5015637449" description="SipW-cognate class signal peptide" evidence="1">
    <location>
        <begin position="31"/>
        <end position="160"/>
    </location>
</feature>
<accession>A0A2T0VA99</accession>
<protein>
    <recommendedName>
        <fullName evidence="4">SipW-cognate class signal peptide</fullName>
    </recommendedName>
</protein>
<evidence type="ECO:0000313" key="2">
    <source>
        <dbReference type="EMBL" id="PRY67129.1"/>
    </source>
</evidence>
<feature type="signal peptide" evidence="1">
    <location>
        <begin position="1"/>
        <end position="30"/>
    </location>
</feature>
<dbReference type="RefSeq" id="WP_106213592.1">
    <property type="nucleotide sequence ID" value="NZ_PVTL01000007.1"/>
</dbReference>
<sequence length="160" mass="15968">MRERSKFSKKTTVIAISAVLLLAGGGAAFAYWTTTGTGTGTAAVGTNEAVTAVQTSVPVAMYPGNAAQTLSGNFTNPNDGPAYVATVTASIDSVTPGSATALGCTAADFTLANPEMTVGADVAAGTAVGAWTGATIQMINSGTNQDDCKDALVTFSYVVE</sequence>
<comment type="caution">
    <text evidence="2">The sequence shown here is derived from an EMBL/GenBank/DDBJ whole genome shotgun (WGS) entry which is preliminary data.</text>
</comment>
<reference evidence="2 3" key="1">
    <citation type="submission" date="2018-03" db="EMBL/GenBank/DDBJ databases">
        <title>Genomic Encyclopedia of Type Strains, Phase III (KMG-III): the genomes of soil and plant-associated and newly described type strains.</title>
        <authorList>
            <person name="Whitman W."/>
        </authorList>
    </citation>
    <scope>NUCLEOTIDE SEQUENCE [LARGE SCALE GENOMIC DNA]</scope>
    <source>
        <strain evidence="2 3">CGMCC 1.12484</strain>
    </source>
</reference>
<organism evidence="2 3">
    <name type="scientific">Glaciihabitans tibetensis</name>
    <dbReference type="NCBI Taxonomy" id="1266600"/>
    <lineage>
        <taxon>Bacteria</taxon>
        <taxon>Bacillati</taxon>
        <taxon>Actinomycetota</taxon>
        <taxon>Actinomycetes</taxon>
        <taxon>Micrococcales</taxon>
        <taxon>Microbacteriaceae</taxon>
        <taxon>Glaciihabitans</taxon>
    </lineage>
</organism>
<gene>
    <name evidence="2" type="ORF">B0I08_10722</name>
</gene>
<evidence type="ECO:0008006" key="4">
    <source>
        <dbReference type="Google" id="ProtNLM"/>
    </source>
</evidence>
<dbReference type="AlphaFoldDB" id="A0A2T0VA99"/>
<evidence type="ECO:0000313" key="3">
    <source>
        <dbReference type="Proteomes" id="UP000237983"/>
    </source>
</evidence>